<sequence>MPAQRRVKKVLRLQKARPKFKVLIYLIILIGLTFGTIIFFNRAFWNGKDKLTIVSRDLEDNVVITTYDPQVGEIISITVPSQTEVEVAKNFGVWKIGSVWQLGYQEKEKGALLAKTVTRHLKFPSFVWADRQSLGFNSSGISGLFKATFSKYDSNLKLGDKIGLALFSLGVENSKRADLKLEETGYLKKTTLSDGSKGYRVEGSIPQRIAILFTNTKMSNGTYRIVIKDRTGRPGLTEELNLVLEVLGGKVLSITREDEADFNCEIRSDDKEVGDLIRNLFNCRVAPVDPGGNFDMEIVLGKKFADEF</sequence>
<feature type="transmembrane region" description="Helical" evidence="1">
    <location>
        <begin position="20"/>
        <end position="40"/>
    </location>
</feature>
<dbReference type="Proteomes" id="UP000033881">
    <property type="component" value="Unassembled WGS sequence"/>
</dbReference>
<evidence type="ECO:0008006" key="4">
    <source>
        <dbReference type="Google" id="ProtNLM"/>
    </source>
</evidence>
<keyword evidence="1" id="KW-0812">Transmembrane</keyword>
<dbReference type="AlphaFoldDB" id="A0A0G0MBY8"/>
<proteinExistence type="predicted"/>
<evidence type="ECO:0000313" key="2">
    <source>
        <dbReference type="EMBL" id="KKR00688.1"/>
    </source>
</evidence>
<dbReference type="EMBL" id="LBWB01000009">
    <property type="protein sequence ID" value="KKR00688.1"/>
    <property type="molecule type" value="Genomic_DNA"/>
</dbReference>
<gene>
    <name evidence="2" type="ORF">UT24_C0009G0005</name>
</gene>
<name>A0A0G0MBY8_9BACT</name>
<evidence type="ECO:0000313" key="3">
    <source>
        <dbReference type="Proteomes" id="UP000033881"/>
    </source>
</evidence>
<organism evidence="2 3">
    <name type="scientific">Candidatus Woesebacteria bacterium GW2011_GWB1_39_12</name>
    <dbReference type="NCBI Taxonomy" id="1618574"/>
    <lineage>
        <taxon>Bacteria</taxon>
        <taxon>Candidatus Woeseibacteriota</taxon>
    </lineage>
</organism>
<keyword evidence="1" id="KW-1133">Transmembrane helix</keyword>
<keyword evidence="1" id="KW-0472">Membrane</keyword>
<evidence type="ECO:0000256" key="1">
    <source>
        <dbReference type="SAM" id="Phobius"/>
    </source>
</evidence>
<accession>A0A0G0MBY8</accession>
<protein>
    <recommendedName>
        <fullName evidence="4">LytR/CpsA/Psr regulator C-terminal domain-containing protein</fullName>
    </recommendedName>
</protein>
<dbReference type="STRING" id="1618574.UT24_C0009G0005"/>
<comment type="caution">
    <text evidence="2">The sequence shown here is derived from an EMBL/GenBank/DDBJ whole genome shotgun (WGS) entry which is preliminary data.</text>
</comment>
<reference evidence="2 3" key="1">
    <citation type="journal article" date="2015" name="Nature">
        <title>rRNA introns, odd ribosomes, and small enigmatic genomes across a large radiation of phyla.</title>
        <authorList>
            <person name="Brown C.T."/>
            <person name="Hug L.A."/>
            <person name="Thomas B.C."/>
            <person name="Sharon I."/>
            <person name="Castelle C.J."/>
            <person name="Singh A."/>
            <person name="Wilkins M.J."/>
            <person name="Williams K.H."/>
            <person name="Banfield J.F."/>
        </authorList>
    </citation>
    <scope>NUCLEOTIDE SEQUENCE [LARGE SCALE GENOMIC DNA]</scope>
</reference>